<name>A0ABV8CZ55_9STRE</name>
<dbReference type="EC" id="3.5.1.28" evidence="3"/>
<feature type="domain" description="N-acetylmuramoyl-L-alanine amidase" evidence="2">
    <location>
        <begin position="151"/>
        <end position="294"/>
    </location>
</feature>
<reference evidence="4" key="1">
    <citation type="journal article" date="2019" name="Int. J. Syst. Evol. Microbiol.">
        <title>The Global Catalogue of Microorganisms (GCM) 10K type strain sequencing project: providing services to taxonomists for standard genome sequencing and annotation.</title>
        <authorList>
            <consortium name="The Broad Institute Genomics Platform"/>
            <consortium name="The Broad Institute Genome Sequencing Center for Infectious Disease"/>
            <person name="Wu L."/>
            <person name="Ma J."/>
        </authorList>
    </citation>
    <scope>NUCLEOTIDE SEQUENCE [LARGE SCALE GENOMIC DNA]</scope>
    <source>
        <strain evidence="4">CCUG 58728</strain>
    </source>
</reference>
<evidence type="ECO:0000313" key="4">
    <source>
        <dbReference type="Proteomes" id="UP001595901"/>
    </source>
</evidence>
<keyword evidence="1" id="KW-0812">Transmembrane</keyword>
<dbReference type="Gene3D" id="3.40.80.10">
    <property type="entry name" value="Peptidoglycan recognition protein-like"/>
    <property type="match status" value="1"/>
</dbReference>
<sequence>MSTSIFKSWTGIKKSKYGREYLLAGAGIIITLGLSIFLLKAYVFYGKSELMYSYQADIQMTSHAKQTSAVYTDIHTLKGTAVVSSGTPLTVIGYDVVKHRMEKQVYARIKIDDEIFYIQAKSLALKQDNPVNAYIARLDYPKVEIKENIYSGFKKSPYQTKTGKAAGIVIHDTGTENSTVKDEITHMENQYADSGVFVHTFIDDKTIMTIANPNYEAQGAGLEANPYYLQFEMTHVYTKQAFTKQIANAAYYTAYMLKINNLAVTLGKKDGSGTVWTHDRVSRYLGGTNHIDPKDYWSDSAGQFFGSSYDEEDFIQLVQTYYNQL</sequence>
<dbReference type="GO" id="GO:0008745">
    <property type="term" value="F:N-acetylmuramoyl-L-alanine amidase activity"/>
    <property type="evidence" value="ECO:0007669"/>
    <property type="project" value="UniProtKB-EC"/>
</dbReference>
<dbReference type="RefSeq" id="WP_380429398.1">
    <property type="nucleotide sequence ID" value="NZ_JBHSAC010000010.1"/>
</dbReference>
<comment type="caution">
    <text evidence="3">The sequence shown here is derived from an EMBL/GenBank/DDBJ whole genome shotgun (WGS) entry which is preliminary data.</text>
</comment>
<keyword evidence="3" id="KW-0378">Hydrolase</keyword>
<organism evidence="3 4">
    <name type="scientific">Streptococcus dentapri</name>
    <dbReference type="NCBI Taxonomy" id="573564"/>
    <lineage>
        <taxon>Bacteria</taxon>
        <taxon>Bacillati</taxon>
        <taxon>Bacillota</taxon>
        <taxon>Bacilli</taxon>
        <taxon>Lactobacillales</taxon>
        <taxon>Streptococcaceae</taxon>
        <taxon>Streptococcus</taxon>
    </lineage>
</organism>
<dbReference type="EMBL" id="JBHSAC010000010">
    <property type="protein sequence ID" value="MFC3931409.1"/>
    <property type="molecule type" value="Genomic_DNA"/>
</dbReference>
<dbReference type="Pfam" id="PF01510">
    <property type="entry name" value="Amidase_2"/>
    <property type="match status" value="1"/>
</dbReference>
<evidence type="ECO:0000313" key="3">
    <source>
        <dbReference type="EMBL" id="MFC3931409.1"/>
    </source>
</evidence>
<dbReference type="InterPro" id="IPR002502">
    <property type="entry name" value="Amidase_domain"/>
</dbReference>
<accession>A0ABV8CZ55</accession>
<feature type="transmembrane region" description="Helical" evidence="1">
    <location>
        <begin position="21"/>
        <end position="45"/>
    </location>
</feature>
<protein>
    <submittedName>
        <fullName evidence="3">N-acetylmuramoyl-L-alanine amidase</fullName>
        <ecNumber evidence="3">3.5.1.28</ecNumber>
    </submittedName>
</protein>
<keyword evidence="4" id="KW-1185">Reference proteome</keyword>
<evidence type="ECO:0000256" key="1">
    <source>
        <dbReference type="SAM" id="Phobius"/>
    </source>
</evidence>
<keyword evidence="1" id="KW-1133">Transmembrane helix</keyword>
<dbReference type="SMART" id="SM00644">
    <property type="entry name" value="Ami_2"/>
    <property type="match status" value="1"/>
</dbReference>
<dbReference type="CDD" id="cd06583">
    <property type="entry name" value="PGRP"/>
    <property type="match status" value="1"/>
</dbReference>
<dbReference type="Proteomes" id="UP001595901">
    <property type="component" value="Unassembled WGS sequence"/>
</dbReference>
<proteinExistence type="predicted"/>
<dbReference type="SUPFAM" id="SSF55846">
    <property type="entry name" value="N-acetylmuramoyl-L-alanine amidase-like"/>
    <property type="match status" value="1"/>
</dbReference>
<evidence type="ECO:0000259" key="2">
    <source>
        <dbReference type="SMART" id="SM00644"/>
    </source>
</evidence>
<keyword evidence="1" id="KW-0472">Membrane</keyword>
<dbReference type="InterPro" id="IPR036505">
    <property type="entry name" value="Amidase/PGRP_sf"/>
</dbReference>
<gene>
    <name evidence="3" type="ORF">ACFOSE_01150</name>
</gene>